<protein>
    <submittedName>
        <fullName evidence="1">Uncharacterized protein</fullName>
    </submittedName>
</protein>
<name>A0AAW1M508_SAPOF</name>
<proteinExistence type="predicted"/>
<dbReference type="EMBL" id="JBDFQZ010000003">
    <property type="protein sequence ID" value="KAK9740369.1"/>
    <property type="molecule type" value="Genomic_DNA"/>
</dbReference>
<comment type="caution">
    <text evidence="1">The sequence shown here is derived from an EMBL/GenBank/DDBJ whole genome shotgun (WGS) entry which is preliminary data.</text>
</comment>
<dbReference type="CDD" id="cd09272">
    <property type="entry name" value="RNase_HI_RT_Ty1"/>
    <property type="match status" value="1"/>
</dbReference>
<dbReference type="PANTHER" id="PTHR11439:SF463">
    <property type="entry name" value="REVERSE TRANSCRIPTASE TY1_COPIA-TYPE DOMAIN-CONTAINING PROTEIN"/>
    <property type="match status" value="1"/>
</dbReference>
<dbReference type="AlphaFoldDB" id="A0AAW1M508"/>
<gene>
    <name evidence="1" type="ORF">RND81_03G030100</name>
</gene>
<sequence length="188" mass="21055">MVFFSSQENYARDLLKKFNMSNCKITTTPTNRNEKLQREDGTEHADGIMYRSLVGGLNYLTHTRPNIAFSVSVVSTCMDNPTKLHLGAAKRILRYVAGTSNFGIWFNNVSYSTFKLIGFTDSDWAGCFDDRKGTSGHIFSLGSSVVTWSSKKQETIALSSSEAEYAAPRSADRQALWLMKILADFHVQ</sequence>
<organism evidence="1 2">
    <name type="scientific">Saponaria officinalis</name>
    <name type="common">Common soapwort</name>
    <name type="synonym">Lychnis saponaria</name>
    <dbReference type="NCBI Taxonomy" id="3572"/>
    <lineage>
        <taxon>Eukaryota</taxon>
        <taxon>Viridiplantae</taxon>
        <taxon>Streptophyta</taxon>
        <taxon>Embryophyta</taxon>
        <taxon>Tracheophyta</taxon>
        <taxon>Spermatophyta</taxon>
        <taxon>Magnoliopsida</taxon>
        <taxon>eudicotyledons</taxon>
        <taxon>Gunneridae</taxon>
        <taxon>Pentapetalae</taxon>
        <taxon>Caryophyllales</taxon>
        <taxon>Caryophyllaceae</taxon>
        <taxon>Caryophylleae</taxon>
        <taxon>Saponaria</taxon>
    </lineage>
</organism>
<evidence type="ECO:0000313" key="1">
    <source>
        <dbReference type="EMBL" id="KAK9740369.1"/>
    </source>
</evidence>
<evidence type="ECO:0000313" key="2">
    <source>
        <dbReference type="Proteomes" id="UP001443914"/>
    </source>
</evidence>
<reference evidence="1" key="1">
    <citation type="submission" date="2024-03" db="EMBL/GenBank/DDBJ databases">
        <title>WGS assembly of Saponaria officinalis var. Norfolk2.</title>
        <authorList>
            <person name="Jenkins J."/>
            <person name="Shu S."/>
            <person name="Grimwood J."/>
            <person name="Barry K."/>
            <person name="Goodstein D."/>
            <person name="Schmutz J."/>
            <person name="Leebens-Mack J."/>
            <person name="Osbourn A."/>
        </authorList>
    </citation>
    <scope>NUCLEOTIDE SEQUENCE [LARGE SCALE GENOMIC DNA]</scope>
    <source>
        <strain evidence="1">JIC</strain>
    </source>
</reference>
<dbReference type="PANTHER" id="PTHR11439">
    <property type="entry name" value="GAG-POL-RELATED RETROTRANSPOSON"/>
    <property type="match status" value="1"/>
</dbReference>
<accession>A0AAW1M508</accession>
<dbReference type="Proteomes" id="UP001443914">
    <property type="component" value="Unassembled WGS sequence"/>
</dbReference>
<keyword evidence="2" id="KW-1185">Reference proteome</keyword>